<dbReference type="AlphaFoldDB" id="A0A4P7L164"/>
<organism evidence="2 4">
    <name type="scientific">Arsenophonus nasoniae</name>
    <name type="common">son-killer infecting Nasonia vitripennis</name>
    <dbReference type="NCBI Taxonomy" id="638"/>
    <lineage>
        <taxon>Bacteria</taxon>
        <taxon>Pseudomonadati</taxon>
        <taxon>Pseudomonadota</taxon>
        <taxon>Gammaproteobacteria</taxon>
        <taxon>Enterobacterales</taxon>
        <taxon>Morganellaceae</taxon>
        <taxon>Arsenophonus</taxon>
    </lineage>
</organism>
<evidence type="ECO:0000313" key="5">
    <source>
        <dbReference type="Proteomes" id="UP001177592"/>
    </source>
</evidence>
<name>A0A4P7L164_9GAMM</name>
<dbReference type="GeneID" id="96877251"/>
<reference evidence="2 4" key="1">
    <citation type="submission" date="2019-03" db="EMBL/GenBank/DDBJ databases">
        <title>Long-read sequencing reveals hyperdense prophage content in a complex bacterial symbiont genome.</title>
        <authorList>
            <person name="Frost C.L."/>
            <person name="Siozios S."/>
            <person name="Nadal-Jimenez P."/>
            <person name="Brockhurst M.A."/>
            <person name="King K.C."/>
            <person name="Darby A.C."/>
            <person name="Hurst G.D.D."/>
        </authorList>
    </citation>
    <scope>NUCLEOTIDE SEQUENCE [LARGE SCALE GENOMIC DNA]</scope>
    <source>
        <strain evidence="2 4">FIN</strain>
    </source>
</reference>
<dbReference type="Proteomes" id="UP001177592">
    <property type="component" value="Chromosome"/>
</dbReference>
<feature type="transmembrane region" description="Helical" evidence="1">
    <location>
        <begin position="82"/>
        <end position="101"/>
    </location>
</feature>
<dbReference type="EMBL" id="CP038613">
    <property type="protein sequence ID" value="QBY43598.1"/>
    <property type="molecule type" value="Genomic_DNA"/>
</dbReference>
<proteinExistence type="predicted"/>
<keyword evidence="1" id="KW-1133">Transmembrane helix</keyword>
<evidence type="ECO:0000313" key="2">
    <source>
        <dbReference type="EMBL" id="QBY43598.1"/>
    </source>
</evidence>
<evidence type="ECO:0000256" key="1">
    <source>
        <dbReference type="SAM" id="Phobius"/>
    </source>
</evidence>
<evidence type="ECO:0000313" key="4">
    <source>
        <dbReference type="Proteomes" id="UP000295134"/>
    </source>
</evidence>
<sequence>MPVLLGLAAVLRYLTGFIPLALSYIALLLTKLITRTGLIVTALVSLILTTMITAYGYFIEIAVTYLPTDFSHLMTSILPDNFHAYIIAIMSTRIVVFLFDLKERLLNYAHRIL</sequence>
<feature type="transmembrane region" description="Helical" evidence="1">
    <location>
        <begin position="6"/>
        <end position="29"/>
    </location>
</feature>
<keyword evidence="1" id="KW-0472">Membrane</keyword>
<dbReference type="EMBL" id="CP123523">
    <property type="protein sequence ID" value="WGM07603.1"/>
    <property type="molecule type" value="Genomic_DNA"/>
</dbReference>
<accession>A0A4P7L164</accession>
<feature type="transmembrane region" description="Helical" evidence="1">
    <location>
        <begin position="36"/>
        <end position="58"/>
    </location>
</feature>
<evidence type="ECO:0000313" key="3">
    <source>
        <dbReference type="EMBL" id="WGM07603.1"/>
    </source>
</evidence>
<protein>
    <submittedName>
        <fullName evidence="3">DUF5455 family protein</fullName>
    </submittedName>
</protein>
<gene>
    <name evidence="2" type="ORF">ArsFIN_21660</name>
    <name evidence="3" type="ORF">QE258_10390</name>
</gene>
<dbReference type="RefSeq" id="WP_026823654.1">
    <property type="nucleotide sequence ID" value="NZ_CP038613.1"/>
</dbReference>
<keyword evidence="1" id="KW-0812">Transmembrane</keyword>
<dbReference type="KEGG" id="ans:ArsFIN_21660"/>
<keyword evidence="5" id="KW-1185">Reference proteome</keyword>
<reference evidence="3" key="2">
    <citation type="submission" date="2023-04" db="EMBL/GenBank/DDBJ databases">
        <title>Genome dynamics across the evolutionary transition to endosymbiosis.</title>
        <authorList>
            <person name="Siozios S."/>
            <person name="Nadal-Jimenez P."/>
            <person name="Azagi T."/>
            <person name="Sprong H."/>
            <person name="Frost C.L."/>
            <person name="Parratt S.R."/>
            <person name="Taylor G."/>
            <person name="Brettell L."/>
            <person name="Lew K.C."/>
            <person name="Croft L."/>
            <person name="King K.C."/>
            <person name="Brockhurst M.A."/>
            <person name="Hypsa V."/>
            <person name="Novakova E."/>
            <person name="Darby A.C."/>
            <person name="Hurst G.D.D."/>
        </authorList>
    </citation>
    <scope>NUCLEOTIDE SEQUENCE</scope>
    <source>
        <strain evidence="3">ANv_CAN</strain>
    </source>
</reference>
<dbReference type="Proteomes" id="UP000295134">
    <property type="component" value="Chromosome"/>
</dbReference>